<proteinExistence type="predicted"/>
<dbReference type="Pfam" id="PF03184">
    <property type="entry name" value="DDE_1"/>
    <property type="match status" value="1"/>
</dbReference>
<dbReference type="InterPro" id="IPR050863">
    <property type="entry name" value="CenT-Element_Derived"/>
</dbReference>
<dbReference type="Gene3D" id="3.30.420.10">
    <property type="entry name" value="Ribonuclease H-like superfamily/Ribonuclease H"/>
    <property type="match status" value="1"/>
</dbReference>
<dbReference type="InterPro" id="IPR036397">
    <property type="entry name" value="RNaseH_sf"/>
</dbReference>
<reference evidence="2" key="1">
    <citation type="submission" date="2022-11" db="EMBL/GenBank/DDBJ databases">
        <title>Centuries of genome instability and evolution in soft-shell clam transmissible cancer (bioRxiv).</title>
        <authorList>
            <person name="Hart S.F.M."/>
            <person name="Yonemitsu M.A."/>
            <person name="Giersch R.M."/>
            <person name="Beal B.F."/>
            <person name="Arriagada G."/>
            <person name="Davis B.W."/>
            <person name="Ostrander E.A."/>
            <person name="Goff S.P."/>
            <person name="Metzger M.J."/>
        </authorList>
    </citation>
    <scope>NUCLEOTIDE SEQUENCE</scope>
    <source>
        <strain evidence="2">MELC-2E11</strain>
        <tissue evidence="2">Siphon/mantle</tissue>
    </source>
</reference>
<evidence type="ECO:0000313" key="2">
    <source>
        <dbReference type="EMBL" id="WAR25274.1"/>
    </source>
</evidence>
<name>A0ABY7FVF5_MYAAR</name>
<dbReference type="InterPro" id="IPR004875">
    <property type="entry name" value="DDE_SF_endonuclease_dom"/>
</dbReference>
<gene>
    <name evidence="2" type="ORF">MAR_010978</name>
</gene>
<feature type="domain" description="DDE-1" evidence="1">
    <location>
        <begin position="77"/>
        <end position="242"/>
    </location>
</feature>
<sequence>MTKPQKLTVIRAKCTSEEVLNNYFKVLDKVLKAHNLHESPESIWNIDETGLQTEHTPRKILCMQGEKANTVTSNRGQIVTLIGCGSAAGVHVPSYYVFPGKRWNENLMDGATPGSAGTMSDSGWSNSSVFLKYLENHFLHHVNTRDRPVLVLFDGHKSHVNLTLANWGKQHNVVFFVLPPHTSHVTQPLDVGCFGPLKSFYYSECQIFMRKNPGMQLNRYNVAAISGKAYNKGVSPQNLISSFKRAGIYPMNRSQIPLQQKKENLLQFKETFCLPQNRHCCLRPKHQKTAKRIIFEPVPSTSGLNCQCPQSSSDSEDSEEVPAEDLCCICKRFSPATSAYQLDIVNWGQCDKCSHWTHLKYCTPVRCLRRDSEFLCPHCSP</sequence>
<organism evidence="2 3">
    <name type="scientific">Mya arenaria</name>
    <name type="common">Soft-shell clam</name>
    <dbReference type="NCBI Taxonomy" id="6604"/>
    <lineage>
        <taxon>Eukaryota</taxon>
        <taxon>Metazoa</taxon>
        <taxon>Spiralia</taxon>
        <taxon>Lophotrochozoa</taxon>
        <taxon>Mollusca</taxon>
        <taxon>Bivalvia</taxon>
        <taxon>Autobranchia</taxon>
        <taxon>Heteroconchia</taxon>
        <taxon>Euheterodonta</taxon>
        <taxon>Imparidentia</taxon>
        <taxon>Neoheterodontei</taxon>
        <taxon>Myida</taxon>
        <taxon>Myoidea</taxon>
        <taxon>Myidae</taxon>
        <taxon>Mya</taxon>
    </lineage>
</organism>
<dbReference type="SUPFAM" id="SSF57903">
    <property type="entry name" value="FYVE/PHD zinc finger"/>
    <property type="match status" value="1"/>
</dbReference>
<dbReference type="Proteomes" id="UP001164746">
    <property type="component" value="Chromosome 14"/>
</dbReference>
<protein>
    <recommendedName>
        <fullName evidence="1">DDE-1 domain-containing protein</fullName>
    </recommendedName>
</protein>
<evidence type="ECO:0000313" key="3">
    <source>
        <dbReference type="Proteomes" id="UP001164746"/>
    </source>
</evidence>
<dbReference type="Gene3D" id="3.30.40.10">
    <property type="entry name" value="Zinc/RING finger domain, C3HC4 (zinc finger)"/>
    <property type="match status" value="1"/>
</dbReference>
<dbReference type="InterPro" id="IPR011011">
    <property type="entry name" value="Znf_FYVE_PHD"/>
</dbReference>
<dbReference type="EMBL" id="CP111025">
    <property type="protein sequence ID" value="WAR25274.1"/>
    <property type="molecule type" value="Genomic_DNA"/>
</dbReference>
<accession>A0ABY7FVF5</accession>
<dbReference type="PANTHER" id="PTHR19303">
    <property type="entry name" value="TRANSPOSON"/>
    <property type="match status" value="1"/>
</dbReference>
<evidence type="ECO:0000259" key="1">
    <source>
        <dbReference type="Pfam" id="PF03184"/>
    </source>
</evidence>
<dbReference type="PANTHER" id="PTHR19303:SF74">
    <property type="entry name" value="POGO TRANSPOSABLE ELEMENT WITH KRAB DOMAIN"/>
    <property type="match status" value="1"/>
</dbReference>
<dbReference type="InterPro" id="IPR013083">
    <property type="entry name" value="Znf_RING/FYVE/PHD"/>
</dbReference>
<keyword evidence="3" id="KW-1185">Reference proteome</keyword>